<dbReference type="Gene3D" id="2.60.40.640">
    <property type="match status" value="1"/>
</dbReference>
<dbReference type="AlphaFoldDB" id="A0A5C3NIK1"/>
<proteinExistence type="predicted"/>
<dbReference type="InterPro" id="IPR014752">
    <property type="entry name" value="Arrestin-like_C"/>
</dbReference>
<keyword evidence="3" id="KW-1185">Reference proteome</keyword>
<evidence type="ECO:0000313" key="3">
    <source>
        <dbReference type="Proteomes" id="UP000305948"/>
    </source>
</evidence>
<dbReference type="Pfam" id="PF02752">
    <property type="entry name" value="Arrestin_C"/>
    <property type="match status" value="1"/>
</dbReference>
<gene>
    <name evidence="2" type="ORF">OE88DRAFT_1606938</name>
</gene>
<dbReference type="InterPro" id="IPR014756">
    <property type="entry name" value="Ig_E-set"/>
</dbReference>
<accession>A0A5C3NIK1</accession>
<dbReference type="EMBL" id="ML213503">
    <property type="protein sequence ID" value="TFK56747.1"/>
    <property type="molecule type" value="Genomic_DNA"/>
</dbReference>
<organism evidence="2 3">
    <name type="scientific">Heliocybe sulcata</name>
    <dbReference type="NCBI Taxonomy" id="5364"/>
    <lineage>
        <taxon>Eukaryota</taxon>
        <taxon>Fungi</taxon>
        <taxon>Dikarya</taxon>
        <taxon>Basidiomycota</taxon>
        <taxon>Agaricomycotina</taxon>
        <taxon>Agaricomycetes</taxon>
        <taxon>Gloeophyllales</taxon>
        <taxon>Gloeophyllaceae</taxon>
        <taxon>Heliocybe</taxon>
    </lineage>
</organism>
<evidence type="ECO:0000313" key="2">
    <source>
        <dbReference type="EMBL" id="TFK56747.1"/>
    </source>
</evidence>
<dbReference type="OrthoDB" id="298939at2759"/>
<dbReference type="STRING" id="5364.A0A5C3NIK1"/>
<dbReference type="Proteomes" id="UP000305948">
    <property type="component" value="Unassembled WGS sequence"/>
</dbReference>
<name>A0A5C3NIK1_9AGAM</name>
<protein>
    <recommendedName>
        <fullName evidence="1">Arrestin C-terminal-like domain-containing protein</fullName>
    </recommendedName>
</protein>
<dbReference type="SUPFAM" id="SSF81296">
    <property type="entry name" value="E set domains"/>
    <property type="match status" value="1"/>
</dbReference>
<feature type="non-terminal residue" evidence="2">
    <location>
        <position position="436"/>
    </location>
</feature>
<reference evidence="2 3" key="1">
    <citation type="journal article" date="2019" name="Nat. Ecol. Evol.">
        <title>Megaphylogeny resolves global patterns of mushroom evolution.</title>
        <authorList>
            <person name="Varga T."/>
            <person name="Krizsan K."/>
            <person name="Foldi C."/>
            <person name="Dima B."/>
            <person name="Sanchez-Garcia M."/>
            <person name="Sanchez-Ramirez S."/>
            <person name="Szollosi G.J."/>
            <person name="Szarkandi J.G."/>
            <person name="Papp V."/>
            <person name="Albert L."/>
            <person name="Andreopoulos W."/>
            <person name="Angelini C."/>
            <person name="Antonin V."/>
            <person name="Barry K.W."/>
            <person name="Bougher N.L."/>
            <person name="Buchanan P."/>
            <person name="Buyck B."/>
            <person name="Bense V."/>
            <person name="Catcheside P."/>
            <person name="Chovatia M."/>
            <person name="Cooper J."/>
            <person name="Damon W."/>
            <person name="Desjardin D."/>
            <person name="Finy P."/>
            <person name="Geml J."/>
            <person name="Haridas S."/>
            <person name="Hughes K."/>
            <person name="Justo A."/>
            <person name="Karasinski D."/>
            <person name="Kautmanova I."/>
            <person name="Kiss B."/>
            <person name="Kocsube S."/>
            <person name="Kotiranta H."/>
            <person name="LaButti K.M."/>
            <person name="Lechner B.E."/>
            <person name="Liimatainen K."/>
            <person name="Lipzen A."/>
            <person name="Lukacs Z."/>
            <person name="Mihaltcheva S."/>
            <person name="Morgado L.N."/>
            <person name="Niskanen T."/>
            <person name="Noordeloos M.E."/>
            <person name="Ohm R.A."/>
            <person name="Ortiz-Santana B."/>
            <person name="Ovrebo C."/>
            <person name="Racz N."/>
            <person name="Riley R."/>
            <person name="Savchenko A."/>
            <person name="Shiryaev A."/>
            <person name="Soop K."/>
            <person name="Spirin V."/>
            <person name="Szebenyi C."/>
            <person name="Tomsovsky M."/>
            <person name="Tulloss R.E."/>
            <person name="Uehling J."/>
            <person name="Grigoriev I.V."/>
            <person name="Vagvolgyi C."/>
            <person name="Papp T."/>
            <person name="Martin F.M."/>
            <person name="Miettinen O."/>
            <person name="Hibbett D.S."/>
            <person name="Nagy L.G."/>
        </authorList>
    </citation>
    <scope>NUCLEOTIDE SEQUENCE [LARGE SCALE GENOMIC DNA]</scope>
    <source>
        <strain evidence="2 3">OMC1185</strain>
    </source>
</reference>
<dbReference type="InterPro" id="IPR011022">
    <property type="entry name" value="Arrestin_C-like"/>
</dbReference>
<sequence>MEGLLLAEVGASTVEFDNSGGAPAFKEGHLIAPQVLTPGGGTRVQRSRHLSLNEGRLNRQPTLLSVGCSSARNASELKALLGNSSTKLRAKAKIMSPPGSAGQARRVSLEQAKSRARVELDLSLTNNTCVQGGMLKGLIYLRIRERSKKEASILLGDAKLRVVGFEAIPNGGARYVFYQHTTPLEAAAATLPSIYALPADSQGYVEVKEGPHRIPFAMELPIENSFGSAKGVLTLPSGVVVRYIVMVSVRLRDPRSAKQSIAHFYRQCEIWPRLDPSSTLLPTLRPIQNTTTAPLFMGGAGRVKLTAYLHRLHWVAGQRCYVTLSICNDTKKTIRSVTLTLIRTVTVFKPKPALNADPRDEDPDACQTSTSRKEVAASTLEMGQKSIRGHASAKGWWTGVGPDSEVQLQHHIQIPPDALTMMRGRLLEVEYTLRIS</sequence>
<feature type="domain" description="Arrestin C-terminal-like" evidence="1">
    <location>
        <begin position="301"/>
        <end position="435"/>
    </location>
</feature>
<evidence type="ECO:0000259" key="1">
    <source>
        <dbReference type="Pfam" id="PF02752"/>
    </source>
</evidence>